<comment type="similarity">
    <text evidence="7">Belongs to the binding-protein-dependent transport system permease family.</text>
</comment>
<dbReference type="CDD" id="cd06261">
    <property type="entry name" value="TM_PBP2"/>
    <property type="match status" value="1"/>
</dbReference>
<dbReference type="InterPro" id="IPR035906">
    <property type="entry name" value="MetI-like_sf"/>
</dbReference>
<proteinExistence type="inferred from homology"/>
<evidence type="ECO:0000313" key="9">
    <source>
        <dbReference type="EMBL" id="MCR8631704.1"/>
    </source>
</evidence>
<dbReference type="InterPro" id="IPR000515">
    <property type="entry name" value="MetI-like"/>
</dbReference>
<gene>
    <name evidence="9" type="ORF">NV381_10860</name>
</gene>
<evidence type="ECO:0000256" key="2">
    <source>
        <dbReference type="ARBA" id="ARBA00022448"/>
    </source>
</evidence>
<evidence type="ECO:0000256" key="6">
    <source>
        <dbReference type="ARBA" id="ARBA00023136"/>
    </source>
</evidence>
<feature type="domain" description="ABC transmembrane type-1" evidence="8">
    <location>
        <begin position="67"/>
        <end position="282"/>
    </location>
</feature>
<feature type="transmembrane region" description="Helical" evidence="7">
    <location>
        <begin position="261"/>
        <end position="286"/>
    </location>
</feature>
<keyword evidence="2 7" id="KW-0813">Transport</keyword>
<evidence type="ECO:0000313" key="10">
    <source>
        <dbReference type="Proteomes" id="UP001300012"/>
    </source>
</evidence>
<feature type="transmembrane region" description="Helical" evidence="7">
    <location>
        <begin position="71"/>
        <end position="95"/>
    </location>
</feature>
<protein>
    <submittedName>
        <fullName evidence="9">ABC transporter permease subunit</fullName>
    </submittedName>
</protein>
<organism evidence="9 10">
    <name type="scientific">Paenibacillus radicis</name>
    <name type="common">ex Xue et al. 2023</name>
    <dbReference type="NCBI Taxonomy" id="2972489"/>
    <lineage>
        <taxon>Bacteria</taxon>
        <taxon>Bacillati</taxon>
        <taxon>Bacillota</taxon>
        <taxon>Bacilli</taxon>
        <taxon>Bacillales</taxon>
        <taxon>Paenibacillaceae</taxon>
        <taxon>Paenibacillus</taxon>
    </lineage>
</organism>
<keyword evidence="6 7" id="KW-0472">Membrane</keyword>
<evidence type="ECO:0000256" key="1">
    <source>
        <dbReference type="ARBA" id="ARBA00004651"/>
    </source>
</evidence>
<dbReference type="SUPFAM" id="SSF161098">
    <property type="entry name" value="MetI-like"/>
    <property type="match status" value="1"/>
</dbReference>
<dbReference type="EMBL" id="JANQBD010000007">
    <property type="protein sequence ID" value="MCR8631704.1"/>
    <property type="molecule type" value="Genomic_DNA"/>
</dbReference>
<keyword evidence="3" id="KW-1003">Cell membrane</keyword>
<feature type="transmembrane region" description="Helical" evidence="7">
    <location>
        <begin position="207"/>
        <end position="226"/>
    </location>
</feature>
<accession>A0ABT1YET2</accession>
<keyword evidence="10" id="KW-1185">Reference proteome</keyword>
<evidence type="ECO:0000256" key="5">
    <source>
        <dbReference type="ARBA" id="ARBA00022989"/>
    </source>
</evidence>
<sequence>MKAVWKYKTLYLMMVPILGYFLLFSYYPLVRGFIISFQNFRLIGNRPFVGFDNYMEVLKDSSFWDALQNTLIIGCSSLVVGFIMPIVLALSLSEIFSTWFKKVTQMVVYLPHLFSWVVVGGMWIMMLSPDTGIVNQLLMALGAGKPISFMSSTIYARGIMVFTSVWKEMGFTCILYLAAIVSVNPSLYEAARIDGANRWQLVRFVTLPSLVSTMKVVIMLNVLSILRMFDQIFVMRNGAIAKKVDVIMMYTYQKGILEFKVGLATASGFLVIFATLILTFVTRALIRYDDGGDK</sequence>
<reference evidence="9 10" key="1">
    <citation type="submission" date="2022-08" db="EMBL/GenBank/DDBJ databases">
        <title>Paenibacillus endoradicis sp. nov., Paenibacillus radicibacter sp. nov and Paenibacillus pararadicis sp. nov., three cold-adapted plant growth-promoting bacteria isolated from root of Larix gmelinii in Great Khingan.</title>
        <authorList>
            <person name="Xue H."/>
        </authorList>
    </citation>
    <scope>NUCLEOTIDE SEQUENCE [LARGE SCALE GENOMIC DNA]</scope>
    <source>
        <strain evidence="9 10">N5-1-1-5</strain>
    </source>
</reference>
<evidence type="ECO:0000256" key="4">
    <source>
        <dbReference type="ARBA" id="ARBA00022692"/>
    </source>
</evidence>
<evidence type="ECO:0000259" key="8">
    <source>
        <dbReference type="PROSITE" id="PS50928"/>
    </source>
</evidence>
<feature type="transmembrane region" description="Helical" evidence="7">
    <location>
        <begin position="9"/>
        <end position="29"/>
    </location>
</feature>
<feature type="transmembrane region" description="Helical" evidence="7">
    <location>
        <begin position="168"/>
        <end position="187"/>
    </location>
</feature>
<dbReference type="Pfam" id="PF00528">
    <property type="entry name" value="BPD_transp_1"/>
    <property type="match status" value="1"/>
</dbReference>
<dbReference type="RefSeq" id="WP_258213305.1">
    <property type="nucleotide sequence ID" value="NZ_JANQBD010000007.1"/>
</dbReference>
<dbReference type="PROSITE" id="PS50928">
    <property type="entry name" value="ABC_TM1"/>
    <property type="match status" value="1"/>
</dbReference>
<comment type="caution">
    <text evidence="9">The sequence shown here is derived from an EMBL/GenBank/DDBJ whole genome shotgun (WGS) entry which is preliminary data.</text>
</comment>
<name>A0ABT1YET2_9BACL</name>
<dbReference type="PANTHER" id="PTHR43227:SF11">
    <property type="entry name" value="BLL4140 PROTEIN"/>
    <property type="match status" value="1"/>
</dbReference>
<keyword evidence="4 7" id="KW-0812">Transmembrane</keyword>
<feature type="transmembrane region" description="Helical" evidence="7">
    <location>
        <begin position="133"/>
        <end position="156"/>
    </location>
</feature>
<evidence type="ECO:0000256" key="3">
    <source>
        <dbReference type="ARBA" id="ARBA00022475"/>
    </source>
</evidence>
<evidence type="ECO:0000256" key="7">
    <source>
        <dbReference type="RuleBase" id="RU363032"/>
    </source>
</evidence>
<dbReference type="PANTHER" id="PTHR43227">
    <property type="entry name" value="BLL4140 PROTEIN"/>
    <property type="match status" value="1"/>
</dbReference>
<feature type="transmembrane region" description="Helical" evidence="7">
    <location>
        <begin position="107"/>
        <end position="127"/>
    </location>
</feature>
<dbReference type="InterPro" id="IPR050809">
    <property type="entry name" value="UgpAE/MalFG_permease"/>
</dbReference>
<comment type="subcellular location">
    <subcellularLocation>
        <location evidence="1 7">Cell membrane</location>
        <topology evidence="1 7">Multi-pass membrane protein</topology>
    </subcellularLocation>
</comment>
<keyword evidence="5 7" id="KW-1133">Transmembrane helix</keyword>
<dbReference type="Proteomes" id="UP001300012">
    <property type="component" value="Unassembled WGS sequence"/>
</dbReference>
<dbReference type="Gene3D" id="1.10.3720.10">
    <property type="entry name" value="MetI-like"/>
    <property type="match status" value="1"/>
</dbReference>